<gene>
    <name evidence="2" type="ORF">SY85_12745</name>
</gene>
<dbReference type="Proteomes" id="UP000077177">
    <property type="component" value="Chromosome"/>
</dbReference>
<evidence type="ECO:0000313" key="2">
    <source>
        <dbReference type="EMBL" id="ANE51247.1"/>
    </source>
</evidence>
<evidence type="ECO:0000256" key="1">
    <source>
        <dbReference type="SAM" id="SignalP"/>
    </source>
</evidence>
<dbReference type="RefSeq" id="WP_066405065.1">
    <property type="nucleotide sequence ID" value="NZ_CP011390.1"/>
</dbReference>
<dbReference type="Pfam" id="PF13852">
    <property type="entry name" value="DUF4197"/>
    <property type="match status" value="1"/>
</dbReference>
<reference evidence="2 3" key="2">
    <citation type="journal article" date="2016" name="Int. J. Syst. Evol. Microbiol.">
        <title>Flavisolibacter tropicus sp. nov., isolated from tropical soil.</title>
        <authorList>
            <person name="Lee J.J."/>
            <person name="Kang M.S."/>
            <person name="Kim G.S."/>
            <person name="Lee C.S."/>
            <person name="Lim S."/>
            <person name="Lee J."/>
            <person name="Roh S.H."/>
            <person name="Kang H."/>
            <person name="Ha J.M."/>
            <person name="Bae S."/>
            <person name="Jung H.Y."/>
            <person name="Kim M.K."/>
        </authorList>
    </citation>
    <scope>NUCLEOTIDE SEQUENCE [LARGE SCALE GENOMIC DNA]</scope>
    <source>
        <strain evidence="2 3">LCS9</strain>
    </source>
</reference>
<name>A0A172TWY3_9BACT</name>
<dbReference type="AlphaFoldDB" id="A0A172TWY3"/>
<keyword evidence="3" id="KW-1185">Reference proteome</keyword>
<proteinExistence type="predicted"/>
<dbReference type="PROSITE" id="PS51257">
    <property type="entry name" value="PROKAR_LIPOPROTEIN"/>
    <property type="match status" value="1"/>
</dbReference>
<dbReference type="STRING" id="1492898.SY85_12745"/>
<dbReference type="KEGG" id="fla:SY85_12745"/>
<dbReference type="InterPro" id="IPR025245">
    <property type="entry name" value="DUF4197"/>
</dbReference>
<accession>A0A172TWY3</accession>
<feature type="chain" id="PRO_5008001318" description="DUF4197 domain-containing protein" evidence="1">
    <location>
        <begin position="20"/>
        <end position="224"/>
    </location>
</feature>
<evidence type="ECO:0000313" key="3">
    <source>
        <dbReference type="Proteomes" id="UP000077177"/>
    </source>
</evidence>
<reference evidence="3" key="1">
    <citation type="submission" date="2015-01" db="EMBL/GenBank/DDBJ databases">
        <title>Flavisolibacter sp./LCS9/ whole genome sequencing.</title>
        <authorList>
            <person name="Kim M.K."/>
            <person name="Srinivasan S."/>
            <person name="Lee J.-J."/>
        </authorList>
    </citation>
    <scope>NUCLEOTIDE SEQUENCE [LARGE SCALE GENOMIC DNA]</scope>
    <source>
        <strain evidence="3">LCS9</strain>
    </source>
</reference>
<feature type="signal peptide" evidence="1">
    <location>
        <begin position="1"/>
        <end position="19"/>
    </location>
</feature>
<protein>
    <recommendedName>
        <fullName evidence="4">DUF4197 domain-containing protein</fullName>
    </recommendedName>
</protein>
<dbReference type="OrthoDB" id="665956at2"/>
<sequence>MKRLIVPFLLLFLLPLSYSCTSGRFAGYKLNENDAAAAIRQMLQLGVQESNFTGAFNKETIMTAVLPEGVRKAMNTVSMLGLTNEIDRFTTTLGTAAEKTATNSIPIFASGISNMQFTDAMHIIKAGGTAGTDYLRASIGDSLRRSIRPVVETALQEYKLNDMWNEIVKPLGGNKIKLDLPTIMAGAVSEAMFRKVAEKERLIRAEKEARTTTLLQKVFSKSWS</sequence>
<keyword evidence="1" id="KW-0732">Signal</keyword>
<evidence type="ECO:0008006" key="4">
    <source>
        <dbReference type="Google" id="ProtNLM"/>
    </source>
</evidence>
<organism evidence="2 3">
    <name type="scientific">Flavisolibacter tropicus</name>
    <dbReference type="NCBI Taxonomy" id="1492898"/>
    <lineage>
        <taxon>Bacteria</taxon>
        <taxon>Pseudomonadati</taxon>
        <taxon>Bacteroidota</taxon>
        <taxon>Chitinophagia</taxon>
        <taxon>Chitinophagales</taxon>
        <taxon>Chitinophagaceae</taxon>
        <taxon>Flavisolibacter</taxon>
    </lineage>
</organism>
<dbReference type="EMBL" id="CP011390">
    <property type="protein sequence ID" value="ANE51247.1"/>
    <property type="molecule type" value="Genomic_DNA"/>
</dbReference>